<dbReference type="EMBL" id="JACHFM010000002">
    <property type="protein sequence ID" value="MBB5222139.1"/>
    <property type="molecule type" value="Genomic_DNA"/>
</dbReference>
<name>A0A840SGN0_9RHOB</name>
<dbReference type="RefSeq" id="WP_246399713.1">
    <property type="nucleotide sequence ID" value="NZ_JACHFM010000002.1"/>
</dbReference>
<evidence type="ECO:0000313" key="4">
    <source>
        <dbReference type="Proteomes" id="UP000549457"/>
    </source>
</evidence>
<feature type="region of interest" description="Disordered" evidence="1">
    <location>
        <begin position="84"/>
        <end position="104"/>
    </location>
</feature>
<feature type="chain" id="PRO_5032302196" evidence="2">
    <location>
        <begin position="22"/>
        <end position="104"/>
    </location>
</feature>
<dbReference type="Pfam" id="PF10048">
    <property type="entry name" value="DUF2282"/>
    <property type="match status" value="1"/>
</dbReference>
<proteinExistence type="predicted"/>
<keyword evidence="4" id="KW-1185">Reference proteome</keyword>
<dbReference type="Proteomes" id="UP000549457">
    <property type="component" value="Unassembled WGS sequence"/>
</dbReference>
<organism evidence="3 4">
    <name type="scientific">Amaricoccus macauensis</name>
    <dbReference type="NCBI Taxonomy" id="57001"/>
    <lineage>
        <taxon>Bacteria</taxon>
        <taxon>Pseudomonadati</taxon>
        <taxon>Pseudomonadota</taxon>
        <taxon>Alphaproteobacteria</taxon>
        <taxon>Rhodobacterales</taxon>
        <taxon>Paracoccaceae</taxon>
        <taxon>Amaricoccus</taxon>
    </lineage>
</organism>
<evidence type="ECO:0000313" key="3">
    <source>
        <dbReference type="EMBL" id="MBB5222139.1"/>
    </source>
</evidence>
<accession>A0A840SGN0</accession>
<protein>
    <submittedName>
        <fullName evidence="3">Putative membrane protein</fullName>
    </submittedName>
</protein>
<comment type="caution">
    <text evidence="3">The sequence shown here is derived from an EMBL/GenBank/DDBJ whole genome shotgun (WGS) entry which is preliminary data.</text>
</comment>
<evidence type="ECO:0000256" key="1">
    <source>
        <dbReference type="SAM" id="MobiDB-lite"/>
    </source>
</evidence>
<feature type="signal peptide" evidence="2">
    <location>
        <begin position="1"/>
        <end position="21"/>
    </location>
</feature>
<dbReference type="InterPro" id="IPR018740">
    <property type="entry name" value="DUF2282_membr"/>
</dbReference>
<keyword evidence="2" id="KW-0732">Signal</keyword>
<gene>
    <name evidence="3" type="ORF">HNP73_002075</name>
</gene>
<dbReference type="AlphaFoldDB" id="A0A840SGN0"/>
<reference evidence="3 4" key="1">
    <citation type="submission" date="2020-08" db="EMBL/GenBank/DDBJ databases">
        <title>Genomic Encyclopedia of Type Strains, Phase IV (KMG-IV): sequencing the most valuable type-strain genomes for metagenomic binning, comparative biology and taxonomic classification.</title>
        <authorList>
            <person name="Goeker M."/>
        </authorList>
    </citation>
    <scope>NUCLEOTIDE SEQUENCE [LARGE SCALE GENOMIC DNA]</scope>
    <source>
        <strain evidence="3 4">DSM 101730</strain>
    </source>
</reference>
<sequence>MMRFSLAKVLAPRLVATGLVAAGLLAAGLTVAPVRAQEREKCFGVAKAGQNEGLASGPGKSTIDFQGDAWVWVPAGSCATITLPVQGDGTPRRGAIQPLARDRG</sequence>
<evidence type="ECO:0000256" key="2">
    <source>
        <dbReference type="SAM" id="SignalP"/>
    </source>
</evidence>